<dbReference type="SUPFAM" id="SSF52540">
    <property type="entry name" value="P-loop containing nucleoside triphosphate hydrolases"/>
    <property type="match status" value="1"/>
</dbReference>
<sequence length="326" mass="37408">MFPKLNYTQKLRHHIGELLRHDIAKRSQSVDEYALRHRVNDYYLPMFCWTIEVVEAVQKRLGEAKRCVCIGLSCPQGGGKTTMSMYMQKALAVVGINCAVMSLDDVYWKHEDQVALAKANPANPLLQYRGNPGTMDVPLLMDIIRQCQTSDSEVVLPRYDKSKHNGQGDRAPRSEWDRKQCPLDVLLIEGWCMGFQAIDDSSVKMSDHLKVVNDELRAFQEMYAELDSLIVIKIDDLDWVYEWREQPEQLLRQANRPAMTSEEVRDFVDRFMPAYETYLRGLYTDPKDSSSSLATIPRLVFSITAAREPVGKPMEFNFTSKALQEG</sequence>
<evidence type="ECO:0000313" key="2">
    <source>
        <dbReference type="Proteomes" id="UP001162060"/>
    </source>
</evidence>
<dbReference type="Proteomes" id="UP001162060">
    <property type="component" value="Unassembled WGS sequence"/>
</dbReference>
<comment type="caution">
    <text evidence="1">The sequence shown here is derived from an EMBL/GenBank/DDBJ whole genome shotgun (WGS) entry which is preliminary data.</text>
</comment>
<dbReference type="InterPro" id="IPR027417">
    <property type="entry name" value="P-loop_NTPase"/>
</dbReference>
<dbReference type="Gene3D" id="3.40.50.300">
    <property type="entry name" value="P-loop containing nucleotide triphosphate hydrolases"/>
    <property type="match status" value="1"/>
</dbReference>
<evidence type="ECO:0000313" key="1">
    <source>
        <dbReference type="EMBL" id="CAK7940429.1"/>
    </source>
</evidence>
<reference evidence="1" key="1">
    <citation type="submission" date="2024-01" db="EMBL/GenBank/DDBJ databases">
        <authorList>
            <person name="Webb A."/>
        </authorList>
    </citation>
    <scope>NUCLEOTIDE SEQUENCE</scope>
    <source>
        <strain evidence="1">Pm1</strain>
    </source>
</reference>
<name>A0AAV1V0F4_9STRA</name>
<dbReference type="EMBL" id="CAKLBY020000258">
    <property type="protein sequence ID" value="CAK7940429.1"/>
    <property type="molecule type" value="Genomic_DNA"/>
</dbReference>
<dbReference type="AlphaFoldDB" id="A0AAV1V0F4"/>
<organism evidence="1 2">
    <name type="scientific">Peronospora matthiolae</name>
    <dbReference type="NCBI Taxonomy" id="2874970"/>
    <lineage>
        <taxon>Eukaryota</taxon>
        <taxon>Sar</taxon>
        <taxon>Stramenopiles</taxon>
        <taxon>Oomycota</taxon>
        <taxon>Peronosporomycetes</taxon>
        <taxon>Peronosporales</taxon>
        <taxon>Peronosporaceae</taxon>
        <taxon>Peronospora</taxon>
    </lineage>
</organism>
<proteinExistence type="predicted"/>
<accession>A0AAV1V0F4</accession>
<dbReference type="PANTHER" id="PTHR10285">
    <property type="entry name" value="URIDINE KINASE"/>
    <property type="match status" value="1"/>
</dbReference>
<evidence type="ECO:0008006" key="3">
    <source>
        <dbReference type="Google" id="ProtNLM"/>
    </source>
</evidence>
<protein>
    <recommendedName>
        <fullName evidence="3">Glycerate kinase</fullName>
    </recommendedName>
</protein>
<gene>
    <name evidence="1" type="ORF">PM001_LOCUS25579</name>
</gene>